<dbReference type="Proteomes" id="UP000243443">
    <property type="component" value="Genome"/>
</dbReference>
<accession>A3R740</accession>
<evidence type="ECO:0000313" key="2">
    <source>
        <dbReference type="EMBL" id="QDF44107.1"/>
    </source>
</evidence>
<dbReference type="EMBL" id="EF173390">
    <property type="protein sequence ID" value="ABN71235.1"/>
    <property type="molecule type" value="Genomic_RNA"/>
</dbReference>
<evidence type="ECO:0000313" key="4">
    <source>
        <dbReference type="Proteomes" id="UP000242294"/>
    </source>
</evidence>
<keyword evidence="2" id="KW-0167">Capsid protein</keyword>
<dbReference type="Proteomes" id="UP000242377">
    <property type="component" value="Genome"/>
</dbReference>
<protein>
    <submittedName>
        <fullName evidence="2">Coat protein</fullName>
    </submittedName>
    <submittedName>
        <fullName evidence="3">Putative CP</fullName>
    </submittedName>
</protein>
<name>A3R740_9VIRU</name>
<feature type="region of interest" description="Disordered" evidence="1">
    <location>
        <begin position="1"/>
        <end position="32"/>
    </location>
</feature>
<reference evidence="3" key="3">
    <citation type="submission" date="2020-03" db="EMBL/GenBank/DDBJ databases">
        <authorList>
            <person name="Jo Y."/>
            <person name="Cho W.K."/>
        </authorList>
    </citation>
    <scope>NUCLEOTIDE SEQUENCE</scope>
    <source>
        <strain evidence="3">Won</strain>
    </source>
</reference>
<dbReference type="EMBL" id="MK948540">
    <property type="protein sequence ID" value="QDF44107.1"/>
    <property type="molecule type" value="Genomic_RNA"/>
</dbReference>
<dbReference type="GO" id="GO:0019028">
    <property type="term" value="C:viral capsid"/>
    <property type="evidence" value="ECO:0007669"/>
    <property type="project" value="UniProtKB-KW"/>
</dbReference>
<evidence type="ECO:0000256" key="1">
    <source>
        <dbReference type="SAM" id="MobiDB-lite"/>
    </source>
</evidence>
<reference evidence="4 5" key="1">
    <citation type="journal article" date="2007" name="Arch. Virol.">
        <title>Molecular characterization and detection of Vicia cryptic virus in different Vicia faba cultivars.</title>
        <authorList>
            <person name="Blawid R."/>
            <person name="Stephan D."/>
            <person name="Maiss E."/>
        </authorList>
    </citation>
    <scope>NUCLEOTIDE SEQUENCE [LARGE SCALE GENOMIC DNA]</scope>
</reference>
<proteinExistence type="predicted"/>
<dbReference type="EMBL" id="EF173393">
    <property type="protein sequence ID" value="ABN71238.1"/>
    <property type="molecule type" value="Genomic_RNA"/>
</dbReference>
<dbReference type="EMBL" id="EF173395">
    <property type="protein sequence ID" value="ABN71240.1"/>
    <property type="molecule type" value="Genomic_RNA"/>
</dbReference>
<dbReference type="EMBL" id="MT159333">
    <property type="protein sequence ID" value="QRG29222.1"/>
    <property type="molecule type" value="Genomic_RNA"/>
</dbReference>
<dbReference type="OrthoDB" id="5135at10239"/>
<evidence type="ECO:0000313" key="3">
    <source>
        <dbReference type="EMBL" id="QRG29222.1"/>
    </source>
</evidence>
<gene>
    <name evidence="2" type="primary">CP</name>
    <name evidence="2" type="ORF">VCVsRNA2gp1</name>
</gene>
<organism evidence="2">
    <name type="scientific">Vicia cryptic virus</name>
    <dbReference type="NCBI Taxonomy" id="54289"/>
    <lineage>
        <taxon>Viruses</taxon>
        <taxon>Riboviria</taxon>
        <taxon>Orthornavirae</taxon>
        <taxon>Pisuviricota</taxon>
        <taxon>Duplopiviricetes</taxon>
        <taxon>Durnavirales</taxon>
        <taxon>Partitiviridae</taxon>
        <taxon>Alphapartitivirus</taxon>
        <taxon>Alphapartitivirus viciae</taxon>
    </lineage>
</organism>
<dbReference type="EMBL" id="EF173391">
    <property type="protein sequence ID" value="ABN71236.1"/>
    <property type="molecule type" value="Genomic_RNA"/>
</dbReference>
<keyword evidence="2" id="KW-0946">Virion</keyword>
<sequence>MEAHTPAADVNGPNIPSGAVSQPEIAPHNQAAPNVSGAAQAIIAPTPARKRTPHGPIPAATSSGNTSAPALLELAAAYPMYTEQRRSFNFFIPDSQMMFHSLGICDSMMNSTDRFLRSSPAWLPIVSQLYISVLWNVMIIRILSHTGYAPSFTDLLNTLTTDLQIEECMVPGPLVPFFQSLASINGPFDWIGDITPALPGFDSLWDATNFTPHASYTRFVPIPAILLDQLYYCATYVGVNQGDLYPTFTWYRNIFTRTGANTPALLRMGPNLCGSLFTTSNQFDAARTYWRACFGTGFTRVNVTAAAFTNYLQLLGLRSQTGEPQTAWFQNVTMVMQKYAQHFNGSVPLKSIDLTGIGAVALTGTPVNNTAVRDWLYPPNANIEPFTTGRFNPRREIPAQLRIRFSHSDHELELQAEQYAIAAHTNIRWAANIATQHERTAINPAHLHQGDYWNMTPFRHTGHLGLKTQYAQLIASRYHQLAANRVD</sequence>
<evidence type="ECO:0000313" key="5">
    <source>
        <dbReference type="Proteomes" id="UP000242377"/>
    </source>
</evidence>
<dbReference type="Proteomes" id="UP000242294">
    <property type="component" value="Genome"/>
</dbReference>
<dbReference type="Proteomes" id="UP000243279">
    <property type="component" value="Segment RNA 2"/>
</dbReference>
<reference evidence="2" key="2">
    <citation type="submission" date="2019-05" db="EMBL/GenBank/DDBJ databases">
        <title>Comparative study on three RNA-based approaches for detection of plant virus/viroid using high throughput sequencing.</title>
        <authorList>
            <person name="Gaafar Y.Z.A."/>
            <person name="Ziebell H."/>
        </authorList>
    </citation>
    <scope>NUCLEOTIDE SEQUENCE</scope>
    <source>
        <strain evidence="2">JKI ID 31400</strain>
    </source>
</reference>